<proteinExistence type="predicted"/>
<dbReference type="AlphaFoldDB" id="A0A9P9YFE4"/>
<feature type="chain" id="PRO_5040418142" evidence="3">
    <location>
        <begin position="20"/>
        <end position="340"/>
    </location>
</feature>
<evidence type="ECO:0000256" key="2">
    <source>
        <dbReference type="SAM" id="MobiDB-lite"/>
    </source>
</evidence>
<feature type="region of interest" description="Disordered" evidence="2">
    <location>
        <begin position="49"/>
        <end position="73"/>
    </location>
</feature>
<reference evidence="4" key="1">
    <citation type="journal article" date="2023" name="Genome Biol. Evol.">
        <title>Long-read-based Genome Assembly of Drosophila gunungcola Reveals Fewer Chemosensory Genes in Flower-breeding Species.</title>
        <authorList>
            <person name="Negi A."/>
            <person name="Liao B.Y."/>
            <person name="Yeh S.D."/>
        </authorList>
    </citation>
    <scope>NUCLEOTIDE SEQUENCE</scope>
    <source>
        <strain evidence="4">Sukarami</strain>
    </source>
</reference>
<feature type="signal peptide" evidence="3">
    <location>
        <begin position="1"/>
        <end position="19"/>
    </location>
</feature>
<evidence type="ECO:0000256" key="3">
    <source>
        <dbReference type="SAM" id="SignalP"/>
    </source>
</evidence>
<protein>
    <submittedName>
        <fullName evidence="4">Uncharacterized protein</fullName>
    </submittedName>
</protein>
<evidence type="ECO:0000313" key="5">
    <source>
        <dbReference type="Proteomes" id="UP001059596"/>
    </source>
</evidence>
<keyword evidence="1" id="KW-0175">Coiled coil</keyword>
<feature type="compositionally biased region" description="Basic residues" evidence="2">
    <location>
        <begin position="305"/>
        <end position="323"/>
    </location>
</feature>
<accession>A0A9P9YFE4</accession>
<organism evidence="4 5">
    <name type="scientific">Drosophila gunungcola</name>
    <name type="common">fruit fly</name>
    <dbReference type="NCBI Taxonomy" id="103775"/>
    <lineage>
        <taxon>Eukaryota</taxon>
        <taxon>Metazoa</taxon>
        <taxon>Ecdysozoa</taxon>
        <taxon>Arthropoda</taxon>
        <taxon>Hexapoda</taxon>
        <taxon>Insecta</taxon>
        <taxon>Pterygota</taxon>
        <taxon>Neoptera</taxon>
        <taxon>Endopterygota</taxon>
        <taxon>Diptera</taxon>
        <taxon>Brachycera</taxon>
        <taxon>Muscomorpha</taxon>
        <taxon>Ephydroidea</taxon>
        <taxon>Drosophilidae</taxon>
        <taxon>Drosophila</taxon>
        <taxon>Sophophora</taxon>
    </lineage>
</organism>
<gene>
    <name evidence="4" type="ORF">M5D96_011613</name>
</gene>
<dbReference type="PANTHER" id="PTHR37161:SF2">
    <property type="entry name" value="AT11648P-RELATED"/>
    <property type="match status" value="1"/>
</dbReference>
<feature type="region of interest" description="Disordered" evidence="2">
    <location>
        <begin position="305"/>
        <end position="325"/>
    </location>
</feature>
<feature type="coiled-coil region" evidence="1">
    <location>
        <begin position="140"/>
        <end position="174"/>
    </location>
</feature>
<dbReference type="Pfam" id="PF05335">
    <property type="entry name" value="DUF745"/>
    <property type="match status" value="1"/>
</dbReference>
<comment type="caution">
    <text evidence="4">The sequence shown here is derived from an EMBL/GenBank/DDBJ whole genome shotgun (WGS) entry which is preliminary data.</text>
</comment>
<sequence>MKSFLACIALMIFLRITCARSMSFDLPMYGFDTYLDNTSDDMLPDEAKCDPKSSVPVTMEPPPSMRPSHQFSSSTSDGYCGNMEMINTNMKATHIAQKAADVARAANNAQAEAAQNASRKVKMKLAKKAKAASSAADAVLEGKQNIVDHYESEMQDAEEVVKRVANSLESSEADAGCACAAVKAAEAQAASFGVLVNSTRGTLADIEQLIEQAHKDLDEKVQMLAAAKARGERLARQVAQAKVEYELVRESACRAANDATEAKQKAAASNCVPPPTTPPPRAAGCGGAFGSDRASYNVLLDLYRQRRRDQQRKRREKLPRRGIRGQGKIMYKGCDEHSTF</sequence>
<keyword evidence="3" id="KW-0732">Signal</keyword>
<dbReference type="EMBL" id="JAMKOV010000033">
    <property type="protein sequence ID" value="KAI8035564.1"/>
    <property type="molecule type" value="Genomic_DNA"/>
</dbReference>
<feature type="coiled-coil region" evidence="1">
    <location>
        <begin position="203"/>
        <end position="244"/>
    </location>
</feature>
<dbReference type="Proteomes" id="UP001059596">
    <property type="component" value="Unassembled WGS sequence"/>
</dbReference>
<keyword evidence="5" id="KW-1185">Reference proteome</keyword>
<dbReference type="PANTHER" id="PTHR37161">
    <property type="entry name" value="HDC10475"/>
    <property type="match status" value="1"/>
</dbReference>
<feature type="region of interest" description="Disordered" evidence="2">
    <location>
        <begin position="267"/>
        <end position="287"/>
    </location>
</feature>
<evidence type="ECO:0000313" key="4">
    <source>
        <dbReference type="EMBL" id="KAI8035564.1"/>
    </source>
</evidence>
<feature type="compositionally biased region" description="Pro residues" evidence="2">
    <location>
        <begin position="272"/>
        <end position="281"/>
    </location>
</feature>
<evidence type="ECO:0000256" key="1">
    <source>
        <dbReference type="SAM" id="Coils"/>
    </source>
</evidence>
<name>A0A9P9YFE4_9MUSC</name>
<dbReference type="InterPro" id="IPR007999">
    <property type="entry name" value="DUF745"/>
</dbReference>